<dbReference type="GeneID" id="20815031"/>
<accession>W4FWJ9</accession>
<dbReference type="RefSeq" id="XP_009838754.1">
    <property type="nucleotide sequence ID" value="XM_009840452.1"/>
</dbReference>
<feature type="compositionally biased region" description="Basic and acidic residues" evidence="1">
    <location>
        <begin position="255"/>
        <end position="265"/>
    </location>
</feature>
<dbReference type="EMBL" id="KI913157">
    <property type="protein sequence ID" value="ETV71905.1"/>
    <property type="molecule type" value="Genomic_DNA"/>
</dbReference>
<feature type="compositionally biased region" description="Polar residues" evidence="1">
    <location>
        <begin position="446"/>
        <end position="458"/>
    </location>
</feature>
<dbReference type="Gene3D" id="3.30.420.10">
    <property type="entry name" value="Ribonuclease H-like superfamily/Ribonuclease H"/>
    <property type="match status" value="1"/>
</dbReference>
<dbReference type="AlphaFoldDB" id="W4FWJ9"/>
<reference evidence="2" key="1">
    <citation type="submission" date="2013-12" db="EMBL/GenBank/DDBJ databases">
        <title>The Genome Sequence of Aphanomyces astaci APO3.</title>
        <authorList>
            <consortium name="The Broad Institute Genomics Platform"/>
            <person name="Russ C."/>
            <person name="Tyler B."/>
            <person name="van West P."/>
            <person name="Dieguez-Uribeondo J."/>
            <person name="Young S.K."/>
            <person name="Zeng Q."/>
            <person name="Gargeya S."/>
            <person name="Fitzgerald M."/>
            <person name="Abouelleil A."/>
            <person name="Alvarado L."/>
            <person name="Chapman S.B."/>
            <person name="Gainer-Dewar J."/>
            <person name="Goldberg J."/>
            <person name="Griggs A."/>
            <person name="Gujja S."/>
            <person name="Hansen M."/>
            <person name="Howarth C."/>
            <person name="Imamovic A."/>
            <person name="Ireland A."/>
            <person name="Larimer J."/>
            <person name="McCowan C."/>
            <person name="Murphy C."/>
            <person name="Pearson M."/>
            <person name="Poon T.W."/>
            <person name="Priest M."/>
            <person name="Roberts A."/>
            <person name="Saif S."/>
            <person name="Shea T."/>
            <person name="Sykes S."/>
            <person name="Wortman J."/>
            <person name="Nusbaum C."/>
            <person name="Birren B."/>
        </authorList>
    </citation>
    <scope>NUCLEOTIDE SEQUENCE [LARGE SCALE GENOMIC DNA]</scope>
    <source>
        <strain evidence="2">APO3</strain>
    </source>
</reference>
<dbReference type="PANTHER" id="PTHR47169">
    <property type="entry name" value="OS01G0541250 PROTEIN"/>
    <property type="match status" value="1"/>
</dbReference>
<evidence type="ECO:0000256" key="1">
    <source>
        <dbReference type="SAM" id="MobiDB-lite"/>
    </source>
</evidence>
<evidence type="ECO:0000313" key="2">
    <source>
        <dbReference type="EMBL" id="ETV71905.1"/>
    </source>
</evidence>
<dbReference type="InterPro" id="IPR036397">
    <property type="entry name" value="RNaseH_sf"/>
</dbReference>
<organism evidence="2">
    <name type="scientific">Aphanomyces astaci</name>
    <name type="common">Crayfish plague agent</name>
    <dbReference type="NCBI Taxonomy" id="112090"/>
    <lineage>
        <taxon>Eukaryota</taxon>
        <taxon>Sar</taxon>
        <taxon>Stramenopiles</taxon>
        <taxon>Oomycota</taxon>
        <taxon>Saprolegniomycetes</taxon>
        <taxon>Saprolegniales</taxon>
        <taxon>Verrucalvaceae</taxon>
        <taxon>Aphanomyces</taxon>
    </lineage>
</organism>
<feature type="compositionally biased region" description="Polar residues" evidence="1">
    <location>
        <begin position="373"/>
        <end position="390"/>
    </location>
</feature>
<feature type="region of interest" description="Disordered" evidence="1">
    <location>
        <begin position="372"/>
        <end position="420"/>
    </location>
</feature>
<proteinExistence type="predicted"/>
<name>W4FWJ9_APHAT</name>
<protein>
    <submittedName>
        <fullName evidence="2">Uncharacterized protein</fullName>
    </submittedName>
</protein>
<dbReference type="VEuPathDB" id="FungiDB:H257_13035"/>
<sequence length="458" mass="50935">MYLLPGEVPPHRSTQSKSFITKVMFLSAVARPRWDDAKAEWFDGKIGTWHFTHVVPAAPSSRNRPAGTLELRPKNVTRPVYMKMLIENLIPAIKDKWPANSTRSIVIQQDNARPHVPTWDESVVAACTSDGWSMRLERNFLTLQCCLREVIMGGGGNSYKVPHMKKEALKKSGRLPETIHCDRDVFDTGCALLNEQDLEKVMQDLAVQTATDLEMSDIFSTMESIGINAPGRRRRSEGEDFFHATQSGKAMGCDQDARRSMEQRTVRKGSYSTRIKQSTSTTMTTLPPPPPDGRGQARKNTNALAAATHHLGRDEAERRTVAFGVLDSTYKHDWTIGNQMISDLLHDGLSHNQIHHLLRVGATRIRRIAAEMASSTQPSAPSNNEESANTVVDEDSGSSGSDPNYIPTRKAKRTAPRPIAATIADLRDQVRELETQLTAMKHKVKSTQTNSTTSPVSW</sequence>
<feature type="region of interest" description="Disordered" evidence="1">
    <location>
        <begin position="247"/>
        <end position="298"/>
    </location>
</feature>
<dbReference type="GO" id="GO:0003676">
    <property type="term" value="F:nucleic acid binding"/>
    <property type="evidence" value="ECO:0007669"/>
    <property type="project" value="InterPro"/>
</dbReference>
<dbReference type="PANTHER" id="PTHR47169:SF2">
    <property type="entry name" value="OS01G0541250 PROTEIN"/>
    <property type="match status" value="1"/>
</dbReference>
<feature type="region of interest" description="Disordered" evidence="1">
    <location>
        <begin position="439"/>
        <end position="458"/>
    </location>
</feature>
<gene>
    <name evidence="2" type="ORF">H257_13035</name>
</gene>